<dbReference type="GO" id="GO:0016887">
    <property type="term" value="F:ATP hydrolysis activity"/>
    <property type="evidence" value="ECO:0007669"/>
    <property type="project" value="InterPro"/>
</dbReference>
<dbReference type="EC" id="7.1.2.1" evidence="13"/>
<dbReference type="PROSITE" id="PS00154">
    <property type="entry name" value="ATPASE_E1_E2"/>
    <property type="match status" value="1"/>
</dbReference>
<keyword evidence="13" id="KW-0375">Hydrogen ion transport</keyword>
<dbReference type="PANTHER" id="PTHR42861">
    <property type="entry name" value="CALCIUM-TRANSPORTING ATPASE"/>
    <property type="match status" value="1"/>
</dbReference>
<comment type="function">
    <text evidence="1">The plasma membrane ATPase of plants and fungi is a hydrogen ion pump. The proton gradient it generates drives the active transport of nutrients by H(+)-symport. The resulting external acidification and/or internal alkinization may mediate growth responses.</text>
</comment>
<dbReference type="Gene3D" id="2.70.150.10">
    <property type="entry name" value="Calcium-transporting ATPase, cytoplasmic transduction domain A"/>
    <property type="match status" value="1"/>
</dbReference>
<accession>A0A1X2GLI8</accession>
<evidence type="ECO:0000259" key="14">
    <source>
        <dbReference type="SMART" id="SM00831"/>
    </source>
</evidence>
<dbReference type="FunFam" id="3.40.50.1000:FF:000211">
    <property type="entry name" value="Plasma membrane ATPase"/>
    <property type="match status" value="1"/>
</dbReference>
<keyword evidence="5 13" id="KW-0812">Transmembrane</keyword>
<keyword evidence="7 13" id="KW-0547">Nucleotide-binding</keyword>
<sequence>MAYISSSDYPEPIMEEAVPLTTTRRPSEKPVSKGWVDDIPPHIEELLHTPPSKGLTNDQVHERLARFGRNELPEKRRNKLLHFLSFFTGAIAYLMMISVILTAVTKDWIDFGIILGMLIVNAVIGYVEEARADSAVVSLKKGLALRTKCWRQGQLVEVDASELVIGDIIILRLGDIIPADARLLGVGVNGELAECDLSVDQSTLTGESFLVKKAKGDIVYSSCIVKQGQQQAVVVRTGPHSFIGRAASLITVTTDSGHFQKVINYIGNFLIIATLVLVAVIFIVNLVEQKIKFGFVSGEHVLAALNEMVVLTIAAIPVGLPTVMSVTMAIGAKQLAKRHVIIKRLTAVEELASVSILCSDKTGTLTLNRLTFDEPFLNDDYTKEDLILYAYLASEMGTKDPIEVAVRSAGDGAHHLIEHNHVQGYSVVSFNPFNPVDKMSQATVDHQGVSFRVAKGAPQVILQLVGGNPTAEQMVDSFANRGLRALGVARTLENNGGWELVGMFSLIDPPRHDSMKTIRECADYGISVKMITGDQTVIAKEVAARLGMGPNILDADHIVDPSLSEAQLAKECLRADGFARVIPEHKYRVVELLQNLGHFVAMTGDGVNDAAALRKANVGIAVEGSTDAARSASDVVLLEPGLSAIIEAVKTSRVIFHRLYSYALYRVSSTIHFLLFFFVVTLAEDWQMPPVFLILISVLNDAATLIMAVDNVSINKHPERWKLPQLIFLSCVLAVALAGVSFAHFYIFRDVLHYSPGKLATVMYLHISSAPHFVIFSTRVDGFCWKSIPSWPFTAVVLGTQIIALVLSVYGMFNESPAIEGIGWSVGMIILAISLATFLVLDVLKVLTLKAWDTMIAKHQFDQPTAPSLDHSGRAQRFMQKQERSRIGYDRAERRASASSVHSY</sequence>
<evidence type="ECO:0000256" key="5">
    <source>
        <dbReference type="ARBA" id="ARBA00022692"/>
    </source>
</evidence>
<evidence type="ECO:0000256" key="7">
    <source>
        <dbReference type="ARBA" id="ARBA00022741"/>
    </source>
</evidence>
<feature type="transmembrane region" description="Helical" evidence="13">
    <location>
        <begin position="822"/>
        <end position="841"/>
    </location>
</feature>
<dbReference type="NCBIfam" id="TIGR01494">
    <property type="entry name" value="ATPase_P-type"/>
    <property type="match status" value="2"/>
</dbReference>
<dbReference type="OrthoDB" id="116380at2759"/>
<feature type="transmembrane region" description="Helical" evidence="13">
    <location>
        <begin position="308"/>
        <end position="330"/>
    </location>
</feature>
<dbReference type="Pfam" id="PF00702">
    <property type="entry name" value="Hydrolase"/>
    <property type="match status" value="1"/>
</dbReference>
<feature type="domain" description="Cation-transporting P-type ATPase N-terminal" evidence="14">
    <location>
        <begin position="34"/>
        <end position="107"/>
    </location>
</feature>
<proteinExistence type="inferred from homology"/>
<protein>
    <recommendedName>
        <fullName evidence="13">Plasma membrane ATPase</fullName>
        <ecNumber evidence="13">7.1.2.1</ecNumber>
    </recommendedName>
</protein>
<evidence type="ECO:0000256" key="8">
    <source>
        <dbReference type="ARBA" id="ARBA00022840"/>
    </source>
</evidence>
<dbReference type="SUPFAM" id="SSF81665">
    <property type="entry name" value="Calcium ATPase, transmembrane domain M"/>
    <property type="match status" value="1"/>
</dbReference>
<dbReference type="Pfam" id="PF00690">
    <property type="entry name" value="Cation_ATPase_N"/>
    <property type="match status" value="1"/>
</dbReference>
<dbReference type="SUPFAM" id="SSF81653">
    <property type="entry name" value="Calcium ATPase, transduction domain A"/>
    <property type="match status" value="1"/>
</dbReference>
<dbReference type="SUPFAM" id="SSF56784">
    <property type="entry name" value="HAD-like"/>
    <property type="match status" value="1"/>
</dbReference>
<dbReference type="GO" id="GO:0120029">
    <property type="term" value="P:proton export across plasma membrane"/>
    <property type="evidence" value="ECO:0007669"/>
    <property type="project" value="UniProtKB-UniRule"/>
</dbReference>
<dbReference type="GO" id="GO:0005886">
    <property type="term" value="C:plasma membrane"/>
    <property type="evidence" value="ECO:0007669"/>
    <property type="project" value="UniProtKB-SubCell"/>
</dbReference>
<dbReference type="SFLD" id="SFLDS00003">
    <property type="entry name" value="Haloacid_Dehalogenase"/>
    <property type="match status" value="1"/>
</dbReference>
<dbReference type="STRING" id="101127.A0A1X2GLI8"/>
<dbReference type="InterPro" id="IPR006534">
    <property type="entry name" value="P-type_ATPase_IIIA"/>
</dbReference>
<dbReference type="InterPro" id="IPR059000">
    <property type="entry name" value="ATPase_P-type_domA"/>
</dbReference>
<dbReference type="NCBIfam" id="TIGR01647">
    <property type="entry name" value="ATPase-IIIA_H"/>
    <property type="match status" value="1"/>
</dbReference>
<keyword evidence="8 13" id="KW-0067">ATP-binding</keyword>
<feature type="transmembrane region" description="Helical" evidence="13">
    <location>
        <begin position="80"/>
        <end position="102"/>
    </location>
</feature>
<dbReference type="Proteomes" id="UP000242146">
    <property type="component" value="Unassembled WGS sequence"/>
</dbReference>
<dbReference type="GO" id="GO:0005524">
    <property type="term" value="F:ATP binding"/>
    <property type="evidence" value="ECO:0007669"/>
    <property type="project" value="UniProtKB-UniRule"/>
</dbReference>
<comment type="similarity">
    <text evidence="3 13">Belongs to the cation transport ATPase (P-type) (TC 3.A.3) family. Type IIIA subfamily.</text>
</comment>
<keyword evidence="12 13" id="KW-0472">Membrane</keyword>
<evidence type="ECO:0000256" key="2">
    <source>
        <dbReference type="ARBA" id="ARBA00004141"/>
    </source>
</evidence>
<keyword evidence="11 13" id="KW-1133">Transmembrane helix</keyword>
<dbReference type="SFLD" id="SFLDF00027">
    <property type="entry name" value="p-type_atpase"/>
    <property type="match status" value="1"/>
</dbReference>
<dbReference type="SMART" id="SM00831">
    <property type="entry name" value="Cation_ATPase_N"/>
    <property type="match status" value="1"/>
</dbReference>
<feature type="transmembrane region" description="Helical" evidence="13">
    <location>
        <begin position="726"/>
        <end position="747"/>
    </location>
</feature>
<evidence type="ECO:0000256" key="1">
    <source>
        <dbReference type="ARBA" id="ARBA00003417"/>
    </source>
</evidence>
<dbReference type="Gene3D" id="1.20.1110.10">
    <property type="entry name" value="Calcium-transporting ATPase, transmembrane domain"/>
    <property type="match status" value="1"/>
</dbReference>
<keyword evidence="13" id="KW-0406">Ion transport</keyword>
<dbReference type="GO" id="GO:0046872">
    <property type="term" value="F:metal ion binding"/>
    <property type="evidence" value="ECO:0007669"/>
    <property type="project" value="UniProtKB-KW"/>
</dbReference>
<dbReference type="FunFam" id="2.70.150.10:FF:000042">
    <property type="entry name" value="Plasma membrane ATPase"/>
    <property type="match status" value="1"/>
</dbReference>
<keyword evidence="6" id="KW-0479">Metal-binding</keyword>
<comment type="subcellular location">
    <subcellularLocation>
        <location evidence="13">Cell membrane</location>
        <topology evidence="13">Multi-pass membrane protein</topology>
    </subcellularLocation>
    <subcellularLocation>
        <location evidence="2">Membrane</location>
        <topology evidence="2">Multi-pass membrane protein</topology>
    </subcellularLocation>
</comment>
<dbReference type="SFLD" id="SFLDG00002">
    <property type="entry name" value="C1.7:_P-type_atpase_like"/>
    <property type="match status" value="1"/>
</dbReference>
<dbReference type="InterPro" id="IPR036412">
    <property type="entry name" value="HAD-like_sf"/>
</dbReference>
<keyword evidence="10 13" id="KW-1278">Translocase</keyword>
<dbReference type="Gene3D" id="3.40.1110.10">
    <property type="entry name" value="Calcium-transporting ATPase, cytoplasmic domain N"/>
    <property type="match status" value="1"/>
</dbReference>
<feature type="transmembrane region" description="Helical" evidence="13">
    <location>
        <begin position="692"/>
        <end position="714"/>
    </location>
</feature>
<keyword evidence="16" id="KW-1185">Reference proteome</keyword>
<dbReference type="InterPro" id="IPR008250">
    <property type="entry name" value="ATPase_P-typ_transduc_dom_A_sf"/>
</dbReference>
<organism evidence="15 16">
    <name type="scientific">Hesseltinella vesiculosa</name>
    <dbReference type="NCBI Taxonomy" id="101127"/>
    <lineage>
        <taxon>Eukaryota</taxon>
        <taxon>Fungi</taxon>
        <taxon>Fungi incertae sedis</taxon>
        <taxon>Mucoromycota</taxon>
        <taxon>Mucoromycotina</taxon>
        <taxon>Mucoromycetes</taxon>
        <taxon>Mucorales</taxon>
        <taxon>Cunninghamellaceae</taxon>
        <taxon>Hesseltinella</taxon>
    </lineage>
</organism>
<gene>
    <name evidence="15" type="ORF">DM01DRAFT_1334285</name>
</gene>
<dbReference type="PRINTS" id="PR00120">
    <property type="entry name" value="HATPASE"/>
</dbReference>
<feature type="transmembrane region" description="Helical" evidence="13">
    <location>
        <begin position="108"/>
        <end position="127"/>
    </location>
</feature>
<comment type="caution">
    <text evidence="15">The sequence shown here is derived from an EMBL/GenBank/DDBJ whole genome shotgun (WGS) entry which is preliminary data.</text>
</comment>
<evidence type="ECO:0000256" key="13">
    <source>
        <dbReference type="RuleBase" id="RU362083"/>
    </source>
</evidence>
<dbReference type="CDD" id="cd02076">
    <property type="entry name" value="P-type_ATPase_H"/>
    <property type="match status" value="1"/>
</dbReference>
<dbReference type="InterPro" id="IPR001757">
    <property type="entry name" value="P_typ_ATPase"/>
</dbReference>
<feature type="transmembrane region" description="Helical" evidence="13">
    <location>
        <begin position="659"/>
        <end position="680"/>
    </location>
</feature>
<keyword evidence="13" id="KW-0813">Transport</keyword>
<evidence type="ECO:0000313" key="15">
    <source>
        <dbReference type="EMBL" id="ORX56720.1"/>
    </source>
</evidence>
<keyword evidence="9 13" id="KW-0460">Magnesium</keyword>
<evidence type="ECO:0000256" key="4">
    <source>
        <dbReference type="ARBA" id="ARBA00022553"/>
    </source>
</evidence>
<feature type="transmembrane region" description="Helical" evidence="13">
    <location>
        <begin position="265"/>
        <end position="288"/>
    </location>
</feature>
<dbReference type="Gene3D" id="3.40.50.1000">
    <property type="entry name" value="HAD superfamily/HAD-like"/>
    <property type="match status" value="1"/>
</dbReference>
<comment type="catalytic activity">
    <reaction evidence="13">
        <text>ATP + H2O + H(+)(in) = ADP + phosphate + 2 H(+)(out)</text>
        <dbReference type="Rhea" id="RHEA:20852"/>
        <dbReference type="ChEBI" id="CHEBI:15377"/>
        <dbReference type="ChEBI" id="CHEBI:15378"/>
        <dbReference type="ChEBI" id="CHEBI:30616"/>
        <dbReference type="ChEBI" id="CHEBI:43474"/>
        <dbReference type="ChEBI" id="CHEBI:456216"/>
        <dbReference type="EC" id="7.1.2.1"/>
    </reaction>
</comment>
<evidence type="ECO:0000256" key="11">
    <source>
        <dbReference type="ARBA" id="ARBA00022989"/>
    </source>
</evidence>
<dbReference type="InterPro" id="IPR023299">
    <property type="entry name" value="ATPase_P-typ_cyto_dom_N"/>
</dbReference>
<evidence type="ECO:0000313" key="16">
    <source>
        <dbReference type="Proteomes" id="UP000242146"/>
    </source>
</evidence>
<dbReference type="InterPro" id="IPR023298">
    <property type="entry name" value="ATPase_P-typ_TM_dom_sf"/>
</dbReference>
<dbReference type="InterPro" id="IPR044492">
    <property type="entry name" value="P_typ_ATPase_HD_dom"/>
</dbReference>
<evidence type="ECO:0000256" key="6">
    <source>
        <dbReference type="ARBA" id="ARBA00022723"/>
    </source>
</evidence>
<name>A0A1X2GLI8_9FUNG</name>
<evidence type="ECO:0000256" key="3">
    <source>
        <dbReference type="ARBA" id="ARBA00008804"/>
    </source>
</evidence>
<dbReference type="PRINTS" id="PR00119">
    <property type="entry name" value="CATATPASE"/>
</dbReference>
<dbReference type="Pfam" id="PF00122">
    <property type="entry name" value="E1-E2_ATPase"/>
    <property type="match status" value="1"/>
</dbReference>
<dbReference type="InterPro" id="IPR004014">
    <property type="entry name" value="ATPase_P-typ_cation-transptr_N"/>
</dbReference>
<dbReference type="InterPro" id="IPR023214">
    <property type="entry name" value="HAD_sf"/>
</dbReference>
<evidence type="ECO:0000256" key="9">
    <source>
        <dbReference type="ARBA" id="ARBA00022842"/>
    </source>
</evidence>
<keyword evidence="4" id="KW-0597">Phosphoprotein</keyword>
<evidence type="ECO:0000256" key="12">
    <source>
        <dbReference type="ARBA" id="ARBA00023136"/>
    </source>
</evidence>
<dbReference type="InterPro" id="IPR018303">
    <property type="entry name" value="ATPase_P-typ_P_site"/>
</dbReference>
<dbReference type="AlphaFoldDB" id="A0A1X2GLI8"/>
<evidence type="ECO:0000256" key="10">
    <source>
        <dbReference type="ARBA" id="ARBA00022967"/>
    </source>
</evidence>
<dbReference type="GO" id="GO:0008553">
    <property type="term" value="F:P-type proton-exporting transporter activity"/>
    <property type="evidence" value="ECO:0007669"/>
    <property type="project" value="UniProtKB-UniRule"/>
</dbReference>
<dbReference type="EMBL" id="MCGT01000009">
    <property type="protein sequence ID" value="ORX56720.1"/>
    <property type="molecule type" value="Genomic_DNA"/>
</dbReference>
<feature type="transmembrane region" description="Helical" evidence="13">
    <location>
        <begin position="790"/>
        <end position="810"/>
    </location>
</feature>
<reference evidence="15 16" key="1">
    <citation type="submission" date="2016-07" db="EMBL/GenBank/DDBJ databases">
        <title>Pervasive Adenine N6-methylation of Active Genes in Fungi.</title>
        <authorList>
            <consortium name="DOE Joint Genome Institute"/>
            <person name="Mondo S.J."/>
            <person name="Dannebaum R.O."/>
            <person name="Kuo R.C."/>
            <person name="Labutti K."/>
            <person name="Haridas S."/>
            <person name="Kuo A."/>
            <person name="Salamov A."/>
            <person name="Ahrendt S.R."/>
            <person name="Lipzen A."/>
            <person name="Sullivan W."/>
            <person name="Andreopoulos W.B."/>
            <person name="Clum A."/>
            <person name="Lindquist E."/>
            <person name="Daum C."/>
            <person name="Ramamoorthy G.K."/>
            <person name="Gryganskyi A."/>
            <person name="Culley D."/>
            <person name="Magnuson J.K."/>
            <person name="James T.Y."/>
            <person name="O'Malley M.A."/>
            <person name="Stajich J.E."/>
            <person name="Spatafora J.W."/>
            <person name="Visel A."/>
            <person name="Grigoriev I.V."/>
        </authorList>
    </citation>
    <scope>NUCLEOTIDE SEQUENCE [LARGE SCALE GENOMIC DNA]</scope>
    <source>
        <strain evidence="15 16">NRRL 3301</strain>
    </source>
</reference>